<evidence type="ECO:0000313" key="3">
    <source>
        <dbReference type="Proteomes" id="UP000430843"/>
    </source>
</evidence>
<name>A0A7X6JDA6_9HYPH</name>
<dbReference type="EMBL" id="WBWA01000021">
    <property type="protein sequence ID" value="KAB2663393.1"/>
    <property type="molecule type" value="Genomic_DNA"/>
</dbReference>
<keyword evidence="3" id="KW-1185">Reference proteome</keyword>
<organism evidence="2 4">
    <name type="scientific">Brucella tritici</name>
    <dbReference type="NCBI Taxonomy" id="94626"/>
    <lineage>
        <taxon>Bacteria</taxon>
        <taxon>Pseudomonadati</taxon>
        <taxon>Pseudomonadota</taxon>
        <taxon>Alphaproteobacteria</taxon>
        <taxon>Hyphomicrobiales</taxon>
        <taxon>Brucellaceae</taxon>
        <taxon>Brucella/Ochrobactrum group</taxon>
        <taxon>Brucella</taxon>
    </lineage>
</organism>
<gene>
    <name evidence="1" type="ORF">F9K91_18420</name>
    <name evidence="2" type="ORF">HGG76_15985</name>
</gene>
<evidence type="ECO:0000313" key="2">
    <source>
        <dbReference type="EMBL" id="NKW10350.1"/>
    </source>
</evidence>
<reference evidence="1 3" key="1">
    <citation type="submission" date="2019-09" db="EMBL/GenBank/DDBJ databases">
        <title>Taxonomic organization of the family Brucellaceae based on a phylogenomic approach.</title>
        <authorList>
            <person name="Leclercq S."/>
            <person name="Cloeckaert A."/>
            <person name="Zygmunt M.S."/>
        </authorList>
    </citation>
    <scope>NUCLEOTIDE SEQUENCE [LARGE SCALE GENOMIC DNA]</scope>
    <source>
        <strain evidence="1 3">LMG 18957</strain>
    </source>
</reference>
<dbReference type="Proteomes" id="UP000558475">
    <property type="component" value="Unassembled WGS sequence"/>
</dbReference>
<sequence>MSFNWALYWTSNNGASIGIALYNLTTGVKVASAISPIVAGGATFSDYITVIDTSAVSGSNTYELRREGGVGIATVTGFAGTIRSLVWKR</sequence>
<reference evidence="2 4" key="2">
    <citation type="submission" date="2020-04" db="EMBL/GenBank/DDBJ databases">
        <title>Whole genome sequencing of clinical and environmental type strains of Ochrobactrum.</title>
        <authorList>
            <person name="Dharne M."/>
        </authorList>
    </citation>
    <scope>NUCLEOTIDE SEQUENCE [LARGE SCALE GENOMIC DNA]</scope>
    <source>
        <strain evidence="2 4">DSM 13340</strain>
    </source>
</reference>
<dbReference type="AlphaFoldDB" id="A0A7X6JDA6"/>
<dbReference type="Proteomes" id="UP000430843">
    <property type="component" value="Unassembled WGS sequence"/>
</dbReference>
<evidence type="ECO:0000313" key="1">
    <source>
        <dbReference type="EMBL" id="KAB2663393.1"/>
    </source>
</evidence>
<proteinExistence type="predicted"/>
<accession>A0A7X6JDA6</accession>
<protein>
    <submittedName>
        <fullName evidence="2">Uncharacterized protein</fullName>
    </submittedName>
</protein>
<evidence type="ECO:0000313" key="4">
    <source>
        <dbReference type="Proteomes" id="UP000558475"/>
    </source>
</evidence>
<dbReference type="RefSeq" id="WP_151678401.1">
    <property type="nucleotide sequence ID" value="NZ_WBWA01000021.1"/>
</dbReference>
<dbReference type="EMBL" id="JAAXZB010000002">
    <property type="protein sequence ID" value="NKW10350.1"/>
    <property type="molecule type" value="Genomic_DNA"/>
</dbReference>
<comment type="caution">
    <text evidence="2">The sequence shown here is derived from an EMBL/GenBank/DDBJ whole genome shotgun (WGS) entry which is preliminary data.</text>
</comment>